<name>A0A2M6P0E7_9BACT</name>
<dbReference type="EMBL" id="PFBW01000171">
    <property type="protein sequence ID" value="PIR77177.1"/>
    <property type="molecule type" value="Genomic_DNA"/>
</dbReference>
<evidence type="ECO:0000313" key="2">
    <source>
        <dbReference type="Proteomes" id="UP000228528"/>
    </source>
</evidence>
<dbReference type="Proteomes" id="UP000228528">
    <property type="component" value="Unassembled WGS sequence"/>
</dbReference>
<reference evidence="2" key="1">
    <citation type="submission" date="2017-09" db="EMBL/GenBank/DDBJ databases">
        <title>Depth-based differentiation of microbial function through sediment-hosted aquifers and enrichment of novel symbionts in the deep terrestrial subsurface.</title>
        <authorList>
            <person name="Probst A.J."/>
            <person name="Ladd B."/>
            <person name="Jarett J.K."/>
            <person name="Geller-Mcgrath D.E."/>
            <person name="Sieber C.M.K."/>
            <person name="Emerson J.B."/>
            <person name="Anantharaman K."/>
            <person name="Thomas B.C."/>
            <person name="Malmstrom R."/>
            <person name="Stieglmeier M."/>
            <person name="Klingl A."/>
            <person name="Woyke T."/>
            <person name="Ryan C.M."/>
            <person name="Banfield J.F."/>
        </authorList>
    </citation>
    <scope>NUCLEOTIDE SEQUENCE [LARGE SCALE GENOMIC DNA]</scope>
</reference>
<accession>A0A2M6P0E7</accession>
<proteinExistence type="predicted"/>
<organism evidence="1 2">
    <name type="scientific">Candidatus Magasanikbacteria bacterium CG10_big_fil_rev_8_21_14_0_10_38_6</name>
    <dbReference type="NCBI Taxonomy" id="1974647"/>
    <lineage>
        <taxon>Bacteria</taxon>
        <taxon>Candidatus Magasanikiibacteriota</taxon>
    </lineage>
</organism>
<feature type="non-terminal residue" evidence="1">
    <location>
        <position position="112"/>
    </location>
</feature>
<dbReference type="AlphaFoldDB" id="A0A2M6P0E7"/>
<protein>
    <submittedName>
        <fullName evidence="1">Uncharacterized protein</fullName>
    </submittedName>
</protein>
<comment type="caution">
    <text evidence="1">The sequence shown here is derived from an EMBL/GenBank/DDBJ whole genome shotgun (WGS) entry which is preliminary data.</text>
</comment>
<sequence length="112" mass="13370">MKLSADTIKKRMLEFTQLFSIERNVFQRFVIVYKYIYFLNTDPVAKSVLQKIFDETSKVMGEHSEDCLDEDQFLDVKGQAIFSRQFWIYYSNLEIIYGKMKKLKKCGVDDRL</sequence>
<evidence type="ECO:0000313" key="1">
    <source>
        <dbReference type="EMBL" id="PIR77177.1"/>
    </source>
</evidence>
<gene>
    <name evidence="1" type="ORF">COU30_03890</name>
</gene>